<keyword evidence="6" id="KW-1185">Reference proteome</keyword>
<feature type="chain" id="PRO_5011828411" description="Carboxylic ester hydrolase" evidence="3">
    <location>
        <begin position="21"/>
        <end position="573"/>
    </location>
</feature>
<dbReference type="InterPro" id="IPR002018">
    <property type="entry name" value="CarbesteraseB"/>
</dbReference>
<dbReference type="EC" id="3.1.1.-" evidence="3"/>
<organism evidence="5 6">
    <name type="scientific">Phialocephala subalpina</name>
    <dbReference type="NCBI Taxonomy" id="576137"/>
    <lineage>
        <taxon>Eukaryota</taxon>
        <taxon>Fungi</taxon>
        <taxon>Dikarya</taxon>
        <taxon>Ascomycota</taxon>
        <taxon>Pezizomycotina</taxon>
        <taxon>Leotiomycetes</taxon>
        <taxon>Helotiales</taxon>
        <taxon>Mollisiaceae</taxon>
        <taxon>Phialocephala</taxon>
        <taxon>Phialocephala fortinii species complex</taxon>
    </lineage>
</organism>
<protein>
    <recommendedName>
        <fullName evidence="3">Carboxylic ester hydrolase</fullName>
        <ecNumber evidence="3">3.1.1.-</ecNumber>
    </recommendedName>
</protein>
<dbReference type="PROSITE" id="PS00941">
    <property type="entry name" value="CARBOXYLESTERASE_B_2"/>
    <property type="match status" value="1"/>
</dbReference>
<dbReference type="Pfam" id="PF00135">
    <property type="entry name" value="COesterase"/>
    <property type="match status" value="1"/>
</dbReference>
<dbReference type="STRING" id="576137.A0A1L7XIB5"/>
<dbReference type="AlphaFoldDB" id="A0A1L7XIB5"/>
<dbReference type="PANTHER" id="PTHR11559">
    <property type="entry name" value="CARBOXYLESTERASE"/>
    <property type="match status" value="1"/>
</dbReference>
<dbReference type="OrthoDB" id="408631at2759"/>
<dbReference type="PROSITE" id="PS00122">
    <property type="entry name" value="CARBOXYLESTERASE_B_1"/>
    <property type="match status" value="1"/>
</dbReference>
<evidence type="ECO:0000256" key="2">
    <source>
        <dbReference type="ARBA" id="ARBA00022801"/>
    </source>
</evidence>
<feature type="domain" description="Carboxylesterase type B" evidence="4">
    <location>
        <begin position="42"/>
        <end position="520"/>
    </location>
</feature>
<dbReference type="Gene3D" id="3.40.50.1820">
    <property type="entry name" value="alpha/beta hydrolase"/>
    <property type="match status" value="1"/>
</dbReference>
<dbReference type="InterPro" id="IPR050309">
    <property type="entry name" value="Type-B_Carboxylest/Lipase"/>
</dbReference>
<keyword evidence="3" id="KW-0732">Signal</keyword>
<evidence type="ECO:0000256" key="3">
    <source>
        <dbReference type="RuleBase" id="RU361235"/>
    </source>
</evidence>
<dbReference type="EMBL" id="FJOG01000028">
    <property type="protein sequence ID" value="CZR64789.1"/>
    <property type="molecule type" value="Genomic_DNA"/>
</dbReference>
<evidence type="ECO:0000313" key="5">
    <source>
        <dbReference type="EMBL" id="CZR64789.1"/>
    </source>
</evidence>
<comment type="similarity">
    <text evidence="1 3">Belongs to the type-B carboxylesterase/lipase family.</text>
</comment>
<keyword evidence="2 3" id="KW-0378">Hydrolase</keyword>
<proteinExistence type="inferred from homology"/>
<reference evidence="5 6" key="1">
    <citation type="submission" date="2016-03" db="EMBL/GenBank/DDBJ databases">
        <authorList>
            <person name="Ploux O."/>
        </authorList>
    </citation>
    <scope>NUCLEOTIDE SEQUENCE [LARGE SCALE GENOMIC DNA]</scope>
    <source>
        <strain evidence="5 6">UAMH 11012</strain>
    </source>
</reference>
<accession>A0A1L7XIB5</accession>
<dbReference type="Proteomes" id="UP000184330">
    <property type="component" value="Unassembled WGS sequence"/>
</dbReference>
<dbReference type="SUPFAM" id="SSF53474">
    <property type="entry name" value="alpha/beta-Hydrolases"/>
    <property type="match status" value="1"/>
</dbReference>
<dbReference type="InterPro" id="IPR019819">
    <property type="entry name" value="Carboxylesterase_B_CS"/>
</dbReference>
<dbReference type="InterPro" id="IPR029058">
    <property type="entry name" value="AB_hydrolase_fold"/>
</dbReference>
<gene>
    <name evidence="5" type="ORF">PAC_14688</name>
</gene>
<sequence>MRSTLIIASACLWTALVVRASPLGHSSSIQSYPGPPGPEVDVGYSTYSGIANKTTGLNTFKGIRYAAPPTGTLRWQAPKAPCINRSSNSILDASTFGPVCPQSMFSTGPGTSNPGTIGDEDCLFLNVYAPANATKLPVLVWIHGGGYGAGDGTQDLSAIINANNNSFVGVTIQYRLGAFGFLSSDEVLRKGVVNVGLLDQHFALQWVQDKIHLFGGDQARVTISGESAGAGSVMLHTMAYNGTLGTSLFSNSIAASPYLPMQYGYKDWQPSQAYYAFASQAGCPASTAYGSSSQTIFDCLIAKDTTTLQKASFNVSASGVYGTWAFVPVTDGTFVQQVPSQQLLSKQINGNRTLTGNNALEGYYFVPRTITTKTALTQWIYLLFPLFTDNDVSKLLAAYNYTSDPQTIADDIYGETTFTCPSYWLAEAFAQDGPAVYGRAGFKYQYSVPAALHGADIPAYFGPATPNQGPDFVKAFMTIWGNFIVGTDPSIPNDPNSGAARNWPLYTKEIPSMLNLNETGGLAFTTAIAGKNFTEYREPGLKNDITLVDAYDFYNGRGARCEFWRGISAQVPE</sequence>
<dbReference type="GO" id="GO:0016787">
    <property type="term" value="F:hydrolase activity"/>
    <property type="evidence" value="ECO:0007669"/>
    <property type="project" value="UniProtKB-KW"/>
</dbReference>
<evidence type="ECO:0000259" key="4">
    <source>
        <dbReference type="Pfam" id="PF00135"/>
    </source>
</evidence>
<evidence type="ECO:0000256" key="1">
    <source>
        <dbReference type="ARBA" id="ARBA00005964"/>
    </source>
</evidence>
<name>A0A1L7XIB5_9HELO</name>
<feature type="signal peptide" evidence="3">
    <location>
        <begin position="1"/>
        <end position="20"/>
    </location>
</feature>
<dbReference type="InterPro" id="IPR019826">
    <property type="entry name" value="Carboxylesterase_B_AS"/>
</dbReference>
<evidence type="ECO:0000313" key="6">
    <source>
        <dbReference type="Proteomes" id="UP000184330"/>
    </source>
</evidence>